<organism evidence="3 4">
    <name type="scientific">Corynebacterium choanae</name>
    <dbReference type="NCBI Taxonomy" id="1862358"/>
    <lineage>
        <taxon>Bacteria</taxon>
        <taxon>Bacillati</taxon>
        <taxon>Actinomycetota</taxon>
        <taxon>Actinomycetes</taxon>
        <taxon>Mycobacteriales</taxon>
        <taxon>Corynebacteriaceae</taxon>
        <taxon>Corynebacterium</taxon>
    </lineage>
</organism>
<dbReference type="OrthoDB" id="5405911at2"/>
<dbReference type="Proteomes" id="UP000269019">
    <property type="component" value="Chromosome"/>
</dbReference>
<feature type="domain" description="N-acetyltransferase" evidence="1">
    <location>
        <begin position="1"/>
        <end position="97"/>
    </location>
</feature>
<sequence length="97" mass="10680">MADSNITVSFDEQQHRYYLSVDDKAAAYVQFVAEDGVWDLQHTVVDPSFRGQGLSKQLIAAVLEEARAKSVKVKPTCSAVAGFIEKNEQYADLVAAE</sequence>
<dbReference type="PROSITE" id="PS51186">
    <property type="entry name" value="GNAT"/>
    <property type="match status" value="1"/>
</dbReference>
<dbReference type="Pfam" id="PF14542">
    <property type="entry name" value="Acetyltransf_CG"/>
    <property type="match status" value="1"/>
</dbReference>
<dbReference type="SUPFAM" id="SSF55729">
    <property type="entry name" value="Acyl-CoA N-acyltransferases (Nat)"/>
    <property type="match status" value="1"/>
</dbReference>
<evidence type="ECO:0000259" key="1">
    <source>
        <dbReference type="PROSITE" id="PS51186"/>
    </source>
</evidence>
<dbReference type="CDD" id="cd04301">
    <property type="entry name" value="NAT_SF"/>
    <property type="match status" value="1"/>
</dbReference>
<gene>
    <name evidence="3" type="ORF">CCHOA_02100</name>
</gene>
<keyword evidence="3" id="KW-0808">Transferase</keyword>
<dbReference type="RefSeq" id="WP_123926181.1">
    <property type="nucleotide sequence ID" value="NZ_CP033896.1"/>
</dbReference>
<evidence type="ECO:0000313" key="3">
    <source>
        <dbReference type="EMBL" id="AZA12842.1"/>
    </source>
</evidence>
<reference evidence="3 4" key="1">
    <citation type="submission" date="2018-11" db="EMBL/GenBank/DDBJ databases">
        <authorList>
            <person name="Kleinhagauer T."/>
            <person name="Glaeser S.P."/>
            <person name="Spergser J."/>
            <person name="Ruckert C."/>
            <person name="Kaempfer P."/>
            <person name="Busse H.-J."/>
        </authorList>
    </citation>
    <scope>NUCLEOTIDE SEQUENCE [LARGE SCALE GENOMIC DNA]</scope>
    <source>
        <strain evidence="3 4">200CH</strain>
    </source>
</reference>
<dbReference type="GO" id="GO:0016747">
    <property type="term" value="F:acyltransferase activity, transferring groups other than amino-acyl groups"/>
    <property type="evidence" value="ECO:0007669"/>
    <property type="project" value="InterPro"/>
</dbReference>
<accession>A0A3G6J4L9</accession>
<dbReference type="KEGG" id="ccho:CCHOA_02100"/>
<dbReference type="PROSITE" id="PS51729">
    <property type="entry name" value="GNAT_YJDJ"/>
    <property type="match status" value="1"/>
</dbReference>
<dbReference type="EMBL" id="CP033896">
    <property type="protein sequence ID" value="AZA12842.1"/>
    <property type="molecule type" value="Genomic_DNA"/>
</dbReference>
<dbReference type="InterPro" id="IPR045057">
    <property type="entry name" value="Gcn5-rel_NAT"/>
</dbReference>
<name>A0A3G6J4L9_9CORY</name>
<protein>
    <submittedName>
        <fullName evidence="3">Acetyltransferase (GNAT) family protein</fullName>
    </submittedName>
</protein>
<dbReference type="PANTHER" id="PTHR31435">
    <property type="entry name" value="PROTEIN NATD1"/>
    <property type="match status" value="1"/>
</dbReference>
<dbReference type="InterPro" id="IPR016181">
    <property type="entry name" value="Acyl_CoA_acyltransferase"/>
</dbReference>
<dbReference type="InterPro" id="IPR031165">
    <property type="entry name" value="GNAT_YJDJ"/>
</dbReference>
<feature type="domain" description="N-acetyltransferase" evidence="2">
    <location>
        <begin position="9"/>
        <end position="95"/>
    </location>
</feature>
<dbReference type="AlphaFoldDB" id="A0A3G6J4L9"/>
<dbReference type="Gene3D" id="3.40.630.30">
    <property type="match status" value="1"/>
</dbReference>
<dbReference type="PANTHER" id="PTHR31435:SF9">
    <property type="entry name" value="PROTEIN NATD1"/>
    <property type="match status" value="1"/>
</dbReference>
<keyword evidence="4" id="KW-1185">Reference proteome</keyword>
<dbReference type="InterPro" id="IPR000182">
    <property type="entry name" value="GNAT_dom"/>
</dbReference>
<evidence type="ECO:0000259" key="2">
    <source>
        <dbReference type="PROSITE" id="PS51729"/>
    </source>
</evidence>
<proteinExistence type="predicted"/>
<evidence type="ECO:0000313" key="4">
    <source>
        <dbReference type="Proteomes" id="UP000269019"/>
    </source>
</evidence>